<reference evidence="8" key="1">
    <citation type="journal article" date="2019" name="Int. J. Syst. Evol. Microbiol.">
        <title>The Global Catalogue of Microorganisms (GCM) 10K type strain sequencing project: providing services to taxonomists for standard genome sequencing and annotation.</title>
        <authorList>
            <consortium name="The Broad Institute Genomics Platform"/>
            <consortium name="The Broad Institute Genome Sequencing Center for Infectious Disease"/>
            <person name="Wu L."/>
            <person name="Ma J."/>
        </authorList>
    </citation>
    <scope>NUCLEOTIDE SEQUENCE [LARGE SCALE GENOMIC DNA]</scope>
    <source>
        <strain evidence="8">CCUG 59189</strain>
    </source>
</reference>
<gene>
    <name evidence="7" type="ORF">ACFQ3W_04590</name>
</gene>
<dbReference type="InterPro" id="IPR007016">
    <property type="entry name" value="O-antigen_ligase-rel_domated"/>
</dbReference>
<dbReference type="EMBL" id="JBHTLM010000002">
    <property type="protein sequence ID" value="MFD1175581.1"/>
    <property type="molecule type" value="Genomic_DNA"/>
</dbReference>
<evidence type="ECO:0000313" key="8">
    <source>
        <dbReference type="Proteomes" id="UP001597262"/>
    </source>
</evidence>
<keyword evidence="8" id="KW-1185">Reference proteome</keyword>
<evidence type="ECO:0000256" key="1">
    <source>
        <dbReference type="ARBA" id="ARBA00004141"/>
    </source>
</evidence>
<name>A0ABW3RT10_9BACL</name>
<accession>A0ABW3RT10</accession>
<keyword evidence="4 5" id="KW-0472">Membrane</keyword>
<feature type="transmembrane region" description="Helical" evidence="5">
    <location>
        <begin position="145"/>
        <end position="164"/>
    </location>
</feature>
<dbReference type="Proteomes" id="UP001597262">
    <property type="component" value="Unassembled WGS sequence"/>
</dbReference>
<sequence length="428" mass="46954">MSGLSLVWLVLLVGTAVFFILQCLVVLKMKVDAGYLFAFCIYFDLFGYFYKMVLPGQALLLLIAAPLLPVAVALLHKPTSSWGFLRDQGFWLWGIFLVYALLSLAWAPSESEGLMKEIVLLAHGVVPAIYIYIVYKKYGRFSWNVVAWAGLTYAIAHLLLGVYLEEYPGRLTLPGGNPIFNARASLLTVTVCLWARSIPLPVRVIAAGAAMASALATQSRGPLAAFLIANALFFIVWAVRKYRDKKQSIKLSRFAIPALLLLLMAGAGFSMYGQQLGDWVGGSRFTVLFDRARLQGDDNFIGRVELQLKAAEKLDASPFFGAGLGGVTPPLARDFPHNIIVEMAAELGVVGLAMWTFAVLFSLWAALRYATVLAILLVQCIGYAMLSGDFGFNYEYVVMAFVALALLPERIGKGVATSHENIVSYHRV</sequence>
<evidence type="ECO:0000256" key="5">
    <source>
        <dbReference type="SAM" id="Phobius"/>
    </source>
</evidence>
<keyword evidence="7" id="KW-0436">Ligase</keyword>
<evidence type="ECO:0000313" key="7">
    <source>
        <dbReference type="EMBL" id="MFD1175581.1"/>
    </source>
</evidence>
<feature type="transmembrane region" description="Helical" evidence="5">
    <location>
        <begin position="113"/>
        <end position="133"/>
    </location>
</feature>
<feature type="transmembrane region" description="Helical" evidence="5">
    <location>
        <begin position="34"/>
        <end position="50"/>
    </location>
</feature>
<keyword evidence="3 5" id="KW-1133">Transmembrane helix</keyword>
<comment type="caution">
    <text evidence="7">The sequence shown here is derived from an EMBL/GenBank/DDBJ whole genome shotgun (WGS) entry which is preliminary data.</text>
</comment>
<evidence type="ECO:0000259" key="6">
    <source>
        <dbReference type="Pfam" id="PF04932"/>
    </source>
</evidence>
<proteinExistence type="predicted"/>
<dbReference type="PANTHER" id="PTHR37422">
    <property type="entry name" value="TEICHURONIC ACID BIOSYNTHESIS PROTEIN TUAE"/>
    <property type="match status" value="1"/>
</dbReference>
<feature type="domain" description="O-antigen ligase-related" evidence="6">
    <location>
        <begin position="210"/>
        <end position="355"/>
    </location>
</feature>
<dbReference type="GO" id="GO:0016874">
    <property type="term" value="F:ligase activity"/>
    <property type="evidence" value="ECO:0007669"/>
    <property type="project" value="UniProtKB-KW"/>
</dbReference>
<feature type="transmembrane region" description="Helical" evidence="5">
    <location>
        <begin position="251"/>
        <end position="272"/>
    </location>
</feature>
<feature type="transmembrane region" description="Helical" evidence="5">
    <location>
        <begin position="339"/>
        <end position="360"/>
    </location>
</feature>
<feature type="transmembrane region" description="Helical" evidence="5">
    <location>
        <begin position="221"/>
        <end position="239"/>
    </location>
</feature>
<comment type="subcellular location">
    <subcellularLocation>
        <location evidence="1">Membrane</location>
        <topology evidence="1">Multi-pass membrane protein</topology>
    </subcellularLocation>
</comment>
<protein>
    <submittedName>
        <fullName evidence="7">O-antigen ligase family protein</fullName>
    </submittedName>
</protein>
<dbReference type="InterPro" id="IPR051533">
    <property type="entry name" value="WaaL-like"/>
</dbReference>
<feature type="transmembrane region" description="Helical" evidence="5">
    <location>
        <begin position="6"/>
        <end position="27"/>
    </location>
</feature>
<keyword evidence="2 5" id="KW-0812">Transmembrane</keyword>
<evidence type="ECO:0000256" key="4">
    <source>
        <dbReference type="ARBA" id="ARBA00023136"/>
    </source>
</evidence>
<dbReference type="Pfam" id="PF04932">
    <property type="entry name" value="Wzy_C"/>
    <property type="match status" value="1"/>
</dbReference>
<organism evidence="7 8">
    <name type="scientific">Paenibacillus puldeungensis</name>
    <dbReference type="NCBI Taxonomy" id="696536"/>
    <lineage>
        <taxon>Bacteria</taxon>
        <taxon>Bacillati</taxon>
        <taxon>Bacillota</taxon>
        <taxon>Bacilli</taxon>
        <taxon>Bacillales</taxon>
        <taxon>Paenibacillaceae</taxon>
        <taxon>Paenibacillus</taxon>
    </lineage>
</organism>
<evidence type="ECO:0000256" key="2">
    <source>
        <dbReference type="ARBA" id="ARBA00022692"/>
    </source>
</evidence>
<feature type="transmembrane region" description="Helical" evidence="5">
    <location>
        <begin position="367"/>
        <end position="386"/>
    </location>
</feature>
<evidence type="ECO:0000256" key="3">
    <source>
        <dbReference type="ARBA" id="ARBA00022989"/>
    </source>
</evidence>
<dbReference type="RefSeq" id="WP_379317060.1">
    <property type="nucleotide sequence ID" value="NZ_JBHTLM010000002.1"/>
</dbReference>
<feature type="transmembrane region" description="Helical" evidence="5">
    <location>
        <begin position="88"/>
        <end position="107"/>
    </location>
</feature>
<feature type="transmembrane region" description="Helical" evidence="5">
    <location>
        <begin position="56"/>
        <end position="76"/>
    </location>
</feature>
<dbReference type="PANTHER" id="PTHR37422:SF13">
    <property type="entry name" value="LIPOPOLYSACCHARIDE BIOSYNTHESIS PROTEIN PA4999-RELATED"/>
    <property type="match status" value="1"/>
</dbReference>